<evidence type="ECO:0000313" key="2">
    <source>
        <dbReference type="EMBL" id="VDI46238.1"/>
    </source>
</evidence>
<proteinExistence type="predicted"/>
<sequence length="133" mass="14950">MFGKPVDVHFTSNGHYCINIKDRRTGQTDSVWSEERNPEGEKTHSWLLTNSCRYGLVYMVLPEVGVYTDNGGEFNSQIFRDMAENLNMSVKTTAGYSPSSNAIVERHNVTLTETVKKSEKAQIYLGKLQLAGL</sequence>
<comment type="caution">
    <text evidence="2">The sequence shown here is derived from an EMBL/GenBank/DDBJ whole genome shotgun (WGS) entry which is preliminary data.</text>
</comment>
<dbReference type="GO" id="GO:0015074">
    <property type="term" value="P:DNA integration"/>
    <property type="evidence" value="ECO:0007669"/>
    <property type="project" value="InterPro"/>
</dbReference>
<name>A0A8B6FAK6_MYTGA</name>
<dbReference type="GO" id="GO:0003676">
    <property type="term" value="F:nucleic acid binding"/>
    <property type="evidence" value="ECO:0007669"/>
    <property type="project" value="InterPro"/>
</dbReference>
<keyword evidence="3" id="KW-1185">Reference proteome</keyword>
<dbReference type="InterPro" id="IPR012337">
    <property type="entry name" value="RNaseH-like_sf"/>
</dbReference>
<evidence type="ECO:0000259" key="1">
    <source>
        <dbReference type="PROSITE" id="PS50994"/>
    </source>
</evidence>
<dbReference type="SUPFAM" id="SSF53098">
    <property type="entry name" value="Ribonuclease H-like"/>
    <property type="match status" value="1"/>
</dbReference>
<dbReference type="InterPro" id="IPR001584">
    <property type="entry name" value="Integrase_cat-core"/>
</dbReference>
<dbReference type="Gene3D" id="3.30.420.10">
    <property type="entry name" value="Ribonuclease H-like superfamily/Ribonuclease H"/>
    <property type="match status" value="1"/>
</dbReference>
<organism evidence="2 3">
    <name type="scientific">Mytilus galloprovincialis</name>
    <name type="common">Mediterranean mussel</name>
    <dbReference type="NCBI Taxonomy" id="29158"/>
    <lineage>
        <taxon>Eukaryota</taxon>
        <taxon>Metazoa</taxon>
        <taxon>Spiralia</taxon>
        <taxon>Lophotrochozoa</taxon>
        <taxon>Mollusca</taxon>
        <taxon>Bivalvia</taxon>
        <taxon>Autobranchia</taxon>
        <taxon>Pteriomorphia</taxon>
        <taxon>Mytilida</taxon>
        <taxon>Mytiloidea</taxon>
        <taxon>Mytilidae</taxon>
        <taxon>Mytilinae</taxon>
        <taxon>Mytilus</taxon>
    </lineage>
</organism>
<dbReference type="EMBL" id="UYJE01006469">
    <property type="protein sequence ID" value="VDI46238.1"/>
    <property type="molecule type" value="Genomic_DNA"/>
</dbReference>
<dbReference type="Proteomes" id="UP000596742">
    <property type="component" value="Unassembled WGS sequence"/>
</dbReference>
<dbReference type="AlphaFoldDB" id="A0A8B6FAK6"/>
<feature type="domain" description="Integrase catalytic" evidence="1">
    <location>
        <begin position="66"/>
        <end position="133"/>
    </location>
</feature>
<dbReference type="PROSITE" id="PS50994">
    <property type="entry name" value="INTEGRASE"/>
    <property type="match status" value="1"/>
</dbReference>
<reference evidence="2" key="1">
    <citation type="submission" date="2018-11" db="EMBL/GenBank/DDBJ databases">
        <authorList>
            <person name="Alioto T."/>
            <person name="Alioto T."/>
        </authorList>
    </citation>
    <scope>NUCLEOTIDE SEQUENCE</scope>
</reference>
<evidence type="ECO:0000313" key="3">
    <source>
        <dbReference type="Proteomes" id="UP000596742"/>
    </source>
</evidence>
<dbReference type="OrthoDB" id="8029976at2759"/>
<gene>
    <name evidence="2" type="ORF">MGAL_10B093246</name>
</gene>
<protein>
    <recommendedName>
        <fullName evidence="1">Integrase catalytic domain-containing protein</fullName>
    </recommendedName>
</protein>
<dbReference type="InterPro" id="IPR036397">
    <property type="entry name" value="RNaseH_sf"/>
</dbReference>
<accession>A0A8B6FAK6</accession>